<dbReference type="EMBL" id="JAFNEN010000379">
    <property type="protein sequence ID" value="KAG8184280.1"/>
    <property type="molecule type" value="Genomic_DNA"/>
</dbReference>
<organism evidence="1 2">
    <name type="scientific">Oedothorax gibbosus</name>
    <dbReference type="NCBI Taxonomy" id="931172"/>
    <lineage>
        <taxon>Eukaryota</taxon>
        <taxon>Metazoa</taxon>
        <taxon>Ecdysozoa</taxon>
        <taxon>Arthropoda</taxon>
        <taxon>Chelicerata</taxon>
        <taxon>Arachnida</taxon>
        <taxon>Araneae</taxon>
        <taxon>Araneomorphae</taxon>
        <taxon>Entelegynae</taxon>
        <taxon>Araneoidea</taxon>
        <taxon>Linyphiidae</taxon>
        <taxon>Erigoninae</taxon>
        <taxon>Oedothorax</taxon>
    </lineage>
</organism>
<dbReference type="AlphaFoldDB" id="A0AAV6UL74"/>
<reference evidence="1 2" key="1">
    <citation type="journal article" date="2022" name="Nat. Ecol. Evol.">
        <title>A masculinizing supergene underlies an exaggerated male reproductive morph in a spider.</title>
        <authorList>
            <person name="Hendrickx F."/>
            <person name="De Corte Z."/>
            <person name="Sonet G."/>
            <person name="Van Belleghem S.M."/>
            <person name="Kostlbacher S."/>
            <person name="Vangestel C."/>
        </authorList>
    </citation>
    <scope>NUCLEOTIDE SEQUENCE [LARGE SCALE GENOMIC DNA]</scope>
    <source>
        <strain evidence="1">W744_W776</strain>
    </source>
</reference>
<protein>
    <submittedName>
        <fullName evidence="1">Uncharacterized protein</fullName>
    </submittedName>
</protein>
<evidence type="ECO:0000313" key="2">
    <source>
        <dbReference type="Proteomes" id="UP000827092"/>
    </source>
</evidence>
<name>A0AAV6UL74_9ARAC</name>
<comment type="caution">
    <text evidence="1">The sequence shown here is derived from an EMBL/GenBank/DDBJ whole genome shotgun (WGS) entry which is preliminary data.</text>
</comment>
<accession>A0AAV6UL74</accession>
<keyword evidence="2" id="KW-1185">Reference proteome</keyword>
<evidence type="ECO:0000313" key="1">
    <source>
        <dbReference type="EMBL" id="KAG8184280.1"/>
    </source>
</evidence>
<dbReference type="Proteomes" id="UP000827092">
    <property type="component" value="Unassembled WGS sequence"/>
</dbReference>
<sequence length="84" mass="9442">MPSLDKPDLPLSFLRQHPHPIPSLQQMKKSYRNIMESRKPSSGARRMYKRILRPALVSSREHAITAGGIPGLASKIFLLQGSYS</sequence>
<gene>
    <name evidence="1" type="ORF">JTE90_004607</name>
</gene>
<proteinExistence type="predicted"/>